<dbReference type="InterPro" id="IPR029063">
    <property type="entry name" value="SAM-dependent_MTases_sf"/>
</dbReference>
<evidence type="ECO:0000313" key="3">
    <source>
        <dbReference type="Proteomes" id="UP001596956"/>
    </source>
</evidence>
<accession>A0ABW3BIA9</accession>
<dbReference type="GO" id="GO:0008168">
    <property type="term" value="F:methyltransferase activity"/>
    <property type="evidence" value="ECO:0007669"/>
    <property type="project" value="UniProtKB-KW"/>
</dbReference>
<feature type="non-terminal residue" evidence="2">
    <location>
        <position position="1"/>
    </location>
</feature>
<dbReference type="GO" id="GO:0032259">
    <property type="term" value="P:methylation"/>
    <property type="evidence" value="ECO:0007669"/>
    <property type="project" value="UniProtKB-KW"/>
</dbReference>
<dbReference type="EMBL" id="JBHTHR010000602">
    <property type="protein sequence ID" value="MFD0802797.1"/>
    <property type="molecule type" value="Genomic_DNA"/>
</dbReference>
<feature type="domain" description="Methyltransferase type 11" evidence="1">
    <location>
        <begin position="2"/>
        <end position="49"/>
    </location>
</feature>
<proteinExistence type="predicted"/>
<keyword evidence="2" id="KW-0489">Methyltransferase</keyword>
<organism evidence="2 3">
    <name type="scientific">Streptomonospora algeriensis</name>
    <dbReference type="NCBI Taxonomy" id="995084"/>
    <lineage>
        <taxon>Bacteria</taxon>
        <taxon>Bacillati</taxon>
        <taxon>Actinomycetota</taxon>
        <taxon>Actinomycetes</taxon>
        <taxon>Streptosporangiales</taxon>
        <taxon>Nocardiopsidaceae</taxon>
        <taxon>Streptomonospora</taxon>
    </lineage>
</organism>
<dbReference type="EC" id="2.1.1.-" evidence="2"/>
<dbReference type="Proteomes" id="UP001596956">
    <property type="component" value="Unassembled WGS sequence"/>
</dbReference>
<keyword evidence="3" id="KW-1185">Reference proteome</keyword>
<dbReference type="Pfam" id="PF08241">
    <property type="entry name" value="Methyltransf_11"/>
    <property type="match status" value="1"/>
</dbReference>
<evidence type="ECO:0000313" key="2">
    <source>
        <dbReference type="EMBL" id="MFD0802797.1"/>
    </source>
</evidence>
<name>A0ABW3BIA9_9ACTN</name>
<dbReference type="Gene3D" id="3.40.50.150">
    <property type="entry name" value="Vaccinia Virus protein VP39"/>
    <property type="match status" value="1"/>
</dbReference>
<keyword evidence="2" id="KW-0808">Transferase</keyword>
<dbReference type="SUPFAM" id="SSF53335">
    <property type="entry name" value="S-adenosyl-L-methionine-dependent methyltransferases"/>
    <property type="match status" value="1"/>
</dbReference>
<comment type="caution">
    <text evidence="2">The sequence shown here is derived from an EMBL/GenBank/DDBJ whole genome shotgun (WGS) entry which is preliminary data.</text>
</comment>
<reference evidence="3" key="1">
    <citation type="journal article" date="2019" name="Int. J. Syst. Evol. Microbiol.">
        <title>The Global Catalogue of Microorganisms (GCM) 10K type strain sequencing project: providing services to taxonomists for standard genome sequencing and annotation.</title>
        <authorList>
            <consortium name="The Broad Institute Genomics Platform"/>
            <consortium name="The Broad Institute Genome Sequencing Center for Infectious Disease"/>
            <person name="Wu L."/>
            <person name="Ma J."/>
        </authorList>
    </citation>
    <scope>NUCLEOTIDE SEQUENCE [LARGE SCALE GENOMIC DNA]</scope>
    <source>
        <strain evidence="3">CCUG 63369</strain>
    </source>
</reference>
<sequence length="170" mass="17881">LLRADAAALPVASGSVDAVCAAMSLQVLTPLDAVLAEVRRVLGPGGRIAALVPARLGYSPAGLLRWGRVLSAVRVPRQPWPNPRACDTAAAVLAAHGFTVDSDERRVMALELATPHETALLVDSLYLPGVAAHRLETAKAALARWARPGLRLPIPLRRVLAHVPEAGRAP</sequence>
<protein>
    <submittedName>
        <fullName evidence="2">Class I SAM-dependent methyltransferase</fullName>
        <ecNumber evidence="2">2.1.1.-</ecNumber>
    </submittedName>
</protein>
<gene>
    <name evidence="2" type="ORF">ACFQZU_15920</name>
</gene>
<evidence type="ECO:0000259" key="1">
    <source>
        <dbReference type="Pfam" id="PF08241"/>
    </source>
</evidence>
<dbReference type="InterPro" id="IPR013216">
    <property type="entry name" value="Methyltransf_11"/>
</dbReference>